<keyword evidence="2" id="KW-1185">Reference proteome</keyword>
<reference evidence="1" key="1">
    <citation type="submission" date="2022-10" db="EMBL/GenBank/DDBJ databases">
        <title>Culturing micro-colonial fungi from biological soil crusts in the Mojave desert and describing Neophaeococcomyces mojavensis, and introducing the new genera and species Taxawa tesnikishii.</title>
        <authorList>
            <person name="Kurbessoian T."/>
            <person name="Stajich J.E."/>
        </authorList>
    </citation>
    <scope>NUCLEOTIDE SEQUENCE</scope>
    <source>
        <strain evidence="1">JES_112</strain>
    </source>
</reference>
<gene>
    <name evidence="1" type="ORF">H2198_010796</name>
</gene>
<dbReference type="EMBL" id="JAPDRQ010000423">
    <property type="protein sequence ID" value="KAJ9649879.1"/>
    <property type="molecule type" value="Genomic_DNA"/>
</dbReference>
<accession>A0ACC2ZQS5</accession>
<comment type="caution">
    <text evidence="1">The sequence shown here is derived from an EMBL/GenBank/DDBJ whole genome shotgun (WGS) entry which is preliminary data.</text>
</comment>
<name>A0ACC2ZQS5_9EURO</name>
<organism evidence="1 2">
    <name type="scientific">Neophaeococcomyces mojaviensis</name>
    <dbReference type="NCBI Taxonomy" id="3383035"/>
    <lineage>
        <taxon>Eukaryota</taxon>
        <taxon>Fungi</taxon>
        <taxon>Dikarya</taxon>
        <taxon>Ascomycota</taxon>
        <taxon>Pezizomycotina</taxon>
        <taxon>Eurotiomycetes</taxon>
        <taxon>Chaetothyriomycetidae</taxon>
        <taxon>Chaetothyriales</taxon>
        <taxon>Chaetothyriales incertae sedis</taxon>
        <taxon>Neophaeococcomyces</taxon>
    </lineage>
</organism>
<protein>
    <submittedName>
        <fullName evidence="1">Uncharacterized protein</fullName>
    </submittedName>
</protein>
<dbReference type="Proteomes" id="UP001172386">
    <property type="component" value="Unassembled WGS sequence"/>
</dbReference>
<sequence length="618" mass="70190">MAGLRCIIIGAGVSGLLITQQLKEAFDNNIDVRVFEKNGDVGGTWFENRYPGCACDVPSHIYQYSFAPNPYWSRLFASASEIQQYLRAFIQHFDLEKHITFSAAVNKAEWNSPQSTWFVDVESIGRYECDVLINAGGILNNPNYPYLKNIDSFRGEILHTAAWNSDIDLRNKKIAVVGAGASAIQLVPALQPEVSHVDVYIRTPSWITGALGVEEENTTNRDYTEPEIQRYVNDAKYSLDQRKAMEAEFNGMYRAFFKSSPEQKDLRRRLDSRMRELIPDKDLQQSLIPEFEVGCRRLNPGEPYLAALQKHNVQPVFDNIEEITPNGIRAGGQERNVDAIILATGFDTSFRPRFPIIGTEGHDLKDLWKYDPVSYLGLAVSGFPNYLMFLGPNTPVSNGSLMGSLEATSAHFVRLLIKMQTENVASFDVWPEVQADFDQHTQNFMKNMVWTGTCRSWFKRNDNGKVTAIWPGSSLHYREVLANGRFEDFQWKYRQNRFAYWEDGLSAQERVSDTKVQDLSYYMLPAVNLPEELFKWRASPLDNTSTGTSAEGSVTESESFGETEVIVLGVEKGSTGSLPVKEVSRTEMTHVGVVLNIPRRKMSRSWFSRWLKHGVERR</sequence>
<evidence type="ECO:0000313" key="2">
    <source>
        <dbReference type="Proteomes" id="UP001172386"/>
    </source>
</evidence>
<proteinExistence type="predicted"/>
<evidence type="ECO:0000313" key="1">
    <source>
        <dbReference type="EMBL" id="KAJ9649879.1"/>
    </source>
</evidence>